<keyword evidence="1" id="KW-0812">Transmembrane</keyword>
<dbReference type="Proteomes" id="UP000192578">
    <property type="component" value="Unassembled WGS sequence"/>
</dbReference>
<dbReference type="SUPFAM" id="SSF53822">
    <property type="entry name" value="Periplasmic binding protein-like I"/>
    <property type="match status" value="1"/>
</dbReference>
<reference evidence="3" key="1">
    <citation type="submission" date="2017-01" db="EMBL/GenBank/DDBJ databases">
        <title>Comparative genomics of anhydrobiosis in the tardigrade Hypsibius dujardini.</title>
        <authorList>
            <person name="Yoshida Y."/>
            <person name="Koutsovoulos G."/>
            <person name="Laetsch D."/>
            <person name="Stevens L."/>
            <person name="Kumar S."/>
            <person name="Horikawa D."/>
            <person name="Ishino K."/>
            <person name="Komine S."/>
            <person name="Tomita M."/>
            <person name="Blaxter M."/>
            <person name="Arakawa K."/>
        </authorList>
    </citation>
    <scope>NUCLEOTIDE SEQUENCE [LARGE SCALE GENOMIC DNA]</scope>
    <source>
        <strain evidence="3">Z151</strain>
    </source>
</reference>
<keyword evidence="3" id="KW-1185">Reference proteome</keyword>
<gene>
    <name evidence="2" type="ORF">BV898_02355</name>
</gene>
<dbReference type="EMBL" id="MTYJ01000010">
    <property type="protein sequence ID" value="OQV23610.1"/>
    <property type="molecule type" value="Genomic_DNA"/>
</dbReference>
<evidence type="ECO:0008006" key="4">
    <source>
        <dbReference type="Google" id="ProtNLM"/>
    </source>
</evidence>
<proteinExistence type="predicted"/>
<evidence type="ECO:0000256" key="1">
    <source>
        <dbReference type="SAM" id="Phobius"/>
    </source>
</evidence>
<sequence length="474" mass="53842">MLLYLFTLYDTSDETSTGQYEKQFDIQSDNWSANSTMKLRLVLMIVGDGSSTLGYSIMAPAYEVAIRTIRRKYPLIFRQISIARTVSATAPGRVPNLLTWSSMPFSAMVDAVLQFVLRYSWTEVNLLCDDNRDQSPTIEVICGLISAFARIKAKTTNFLVRHFDSSVPGTFRRALSEGRRQSAINILASYTSVYPSMLIDAAELSMTTGEYVFLILSVSPYTQAQEMQWFDSSDEFQKNLLIHVLPFVFALDFDDVNWTAVADEIEEMRVISLDQFNWTIKVDQQHDRIRLAAYESVLVLAEVINNTWRNLINATADSFVRSFSRRRTYLSARTVDTSPTSTRICNLQFRQFRLANRSMEVVLLFDHAQGSLNPPNISTAHRRPTIEWSGQPFPPRSRPTCRDLFGSHCSRNDYIATAATASVLSVLGAIAAVSVAFFVQRRCRPALTGQEWWLLGDPIGVPILHRSIYNFHYF</sequence>
<keyword evidence="1" id="KW-0472">Membrane</keyword>
<feature type="transmembrane region" description="Helical" evidence="1">
    <location>
        <begin position="414"/>
        <end position="439"/>
    </location>
</feature>
<dbReference type="AlphaFoldDB" id="A0A1W0X898"/>
<name>A0A1W0X898_HYPEX</name>
<comment type="caution">
    <text evidence="2">The sequence shown here is derived from an EMBL/GenBank/DDBJ whole genome shotgun (WGS) entry which is preliminary data.</text>
</comment>
<dbReference type="InterPro" id="IPR028082">
    <property type="entry name" value="Peripla_BP_I"/>
</dbReference>
<evidence type="ECO:0000313" key="3">
    <source>
        <dbReference type="Proteomes" id="UP000192578"/>
    </source>
</evidence>
<protein>
    <recommendedName>
        <fullName evidence="4">Receptor ligand binding region domain-containing protein</fullName>
    </recommendedName>
</protein>
<organism evidence="2 3">
    <name type="scientific">Hypsibius exemplaris</name>
    <name type="common">Freshwater tardigrade</name>
    <dbReference type="NCBI Taxonomy" id="2072580"/>
    <lineage>
        <taxon>Eukaryota</taxon>
        <taxon>Metazoa</taxon>
        <taxon>Ecdysozoa</taxon>
        <taxon>Tardigrada</taxon>
        <taxon>Eutardigrada</taxon>
        <taxon>Parachela</taxon>
        <taxon>Hypsibioidea</taxon>
        <taxon>Hypsibiidae</taxon>
        <taxon>Hypsibius</taxon>
    </lineage>
</organism>
<keyword evidence="1" id="KW-1133">Transmembrane helix</keyword>
<dbReference type="Gene3D" id="3.40.50.2300">
    <property type="match status" value="1"/>
</dbReference>
<accession>A0A1W0X898</accession>
<evidence type="ECO:0000313" key="2">
    <source>
        <dbReference type="EMBL" id="OQV23610.1"/>
    </source>
</evidence>